<gene>
    <name evidence="3" type="ORF">GT755_35680</name>
</gene>
<dbReference type="AlphaFoldDB" id="A0A7C9K1R9"/>
<organism evidence="3 4">
    <name type="scientific">Herbidospora solisilvae</name>
    <dbReference type="NCBI Taxonomy" id="2696284"/>
    <lineage>
        <taxon>Bacteria</taxon>
        <taxon>Bacillati</taxon>
        <taxon>Actinomycetota</taxon>
        <taxon>Actinomycetes</taxon>
        <taxon>Streptosporangiales</taxon>
        <taxon>Streptosporangiaceae</taxon>
        <taxon>Herbidospora</taxon>
    </lineage>
</organism>
<feature type="domain" description="UspA" evidence="2">
    <location>
        <begin position="147"/>
        <end position="270"/>
    </location>
</feature>
<evidence type="ECO:0000256" key="1">
    <source>
        <dbReference type="ARBA" id="ARBA00008791"/>
    </source>
</evidence>
<comment type="similarity">
    <text evidence="1">Belongs to the universal stress protein A family.</text>
</comment>
<dbReference type="EMBL" id="WXEW01000013">
    <property type="protein sequence ID" value="NAS26999.1"/>
    <property type="molecule type" value="Genomic_DNA"/>
</dbReference>
<dbReference type="InterPro" id="IPR006016">
    <property type="entry name" value="UspA"/>
</dbReference>
<dbReference type="Proteomes" id="UP000479526">
    <property type="component" value="Unassembled WGS sequence"/>
</dbReference>
<dbReference type="InterPro" id="IPR006015">
    <property type="entry name" value="Universal_stress_UspA"/>
</dbReference>
<dbReference type="SUPFAM" id="SSF52402">
    <property type="entry name" value="Adenine nucleotide alpha hydrolases-like"/>
    <property type="match status" value="2"/>
</dbReference>
<name>A0A7C9K1R9_9ACTN</name>
<comment type="caution">
    <text evidence="3">The sequence shown here is derived from an EMBL/GenBank/DDBJ whole genome shotgun (WGS) entry which is preliminary data.</text>
</comment>
<proteinExistence type="inferred from homology"/>
<dbReference type="PANTHER" id="PTHR46268">
    <property type="entry name" value="STRESS RESPONSE PROTEIN NHAX"/>
    <property type="match status" value="1"/>
</dbReference>
<dbReference type="Pfam" id="PF00582">
    <property type="entry name" value="Usp"/>
    <property type="match status" value="2"/>
</dbReference>
<evidence type="ECO:0000313" key="3">
    <source>
        <dbReference type="EMBL" id="NAS26999.1"/>
    </source>
</evidence>
<dbReference type="Gene3D" id="3.40.50.620">
    <property type="entry name" value="HUPs"/>
    <property type="match status" value="2"/>
</dbReference>
<evidence type="ECO:0000259" key="2">
    <source>
        <dbReference type="Pfam" id="PF00582"/>
    </source>
</evidence>
<evidence type="ECO:0000313" key="4">
    <source>
        <dbReference type="Proteomes" id="UP000479526"/>
    </source>
</evidence>
<accession>A0A7C9K1R9</accession>
<protein>
    <submittedName>
        <fullName evidence="3">Universal stress protein</fullName>
    </submittedName>
</protein>
<feature type="domain" description="UspA" evidence="2">
    <location>
        <begin position="2"/>
        <end position="137"/>
    </location>
</feature>
<dbReference type="PRINTS" id="PR01438">
    <property type="entry name" value="UNVRSLSTRESS"/>
</dbReference>
<dbReference type="InterPro" id="IPR014729">
    <property type="entry name" value="Rossmann-like_a/b/a_fold"/>
</dbReference>
<keyword evidence="4" id="KW-1185">Reference proteome</keyword>
<dbReference type="PANTHER" id="PTHR46268:SF6">
    <property type="entry name" value="UNIVERSAL STRESS PROTEIN UP12"/>
    <property type="match status" value="1"/>
</dbReference>
<sequence>MIVVGVDGLRPGVLAVEWAAREAVVRAVPLRLVNVVPAWCLHDGPTGAVADIGAWMRNGGKSALAEAAAAARRVVGTVAVETSLLGGDPRRELIEVSEDADLLVVGDSGMGALRGLLVGSVALGVAGHAHCDVVVVRASAAGPRPEVVVGVDGSAAQTAVLDFAFREAAVRDAELRAVTAWNWRDPLGGPEASERALAEALAGRREIFPDVRVRTEVVEGSPVDVLRHAAAQAGLLVVGSRGRGVLAGMVLGSVSQALLHVAPCPLVVVRGR</sequence>
<reference evidence="3 4" key="1">
    <citation type="submission" date="2020-01" db="EMBL/GenBank/DDBJ databases">
        <title>Herbidospora sp. NEAU-GS84 nov., a novel actinomycete isolated from soil.</title>
        <authorList>
            <person name="Han L."/>
        </authorList>
    </citation>
    <scope>NUCLEOTIDE SEQUENCE [LARGE SCALE GENOMIC DNA]</scope>
    <source>
        <strain evidence="3 4">NEAU-GS84</strain>
    </source>
</reference>